<comment type="caution">
    <text evidence="2">The sequence shown here is derived from an EMBL/GenBank/DDBJ whole genome shotgun (WGS) entry which is preliminary data.</text>
</comment>
<reference evidence="2" key="1">
    <citation type="journal article" date="2014" name="Int. J. Syst. Evol. Microbiol.">
        <title>Complete genome sequence of Corynebacterium casei LMG S-19264T (=DSM 44701T), isolated from a smear-ripened cheese.</title>
        <authorList>
            <consortium name="US DOE Joint Genome Institute (JGI-PGF)"/>
            <person name="Walter F."/>
            <person name="Albersmeier A."/>
            <person name="Kalinowski J."/>
            <person name="Ruckert C."/>
        </authorList>
    </citation>
    <scope>NUCLEOTIDE SEQUENCE</scope>
    <source>
        <strain evidence="2">CGMCC 1.15958</strain>
    </source>
</reference>
<dbReference type="Proteomes" id="UP000609064">
    <property type="component" value="Unassembled WGS sequence"/>
</dbReference>
<gene>
    <name evidence="2" type="ORF">GCM10011514_26560</name>
</gene>
<evidence type="ECO:0000313" key="2">
    <source>
        <dbReference type="EMBL" id="GGD61232.1"/>
    </source>
</evidence>
<feature type="signal peptide" evidence="1">
    <location>
        <begin position="1"/>
        <end position="31"/>
    </location>
</feature>
<feature type="chain" id="PRO_5036988699" description="Alpha/beta hydrolase" evidence="1">
    <location>
        <begin position="32"/>
        <end position="283"/>
    </location>
</feature>
<name>A0A916YTW6_9BACT</name>
<dbReference type="PANTHER" id="PTHR48098:SF6">
    <property type="entry name" value="FERRI-BACILLIBACTIN ESTERASE BESA"/>
    <property type="match status" value="1"/>
</dbReference>
<dbReference type="Gene3D" id="3.40.50.1820">
    <property type="entry name" value="alpha/beta hydrolase"/>
    <property type="match status" value="1"/>
</dbReference>
<dbReference type="SUPFAM" id="SSF53474">
    <property type="entry name" value="alpha/beta-Hydrolases"/>
    <property type="match status" value="1"/>
</dbReference>
<sequence>MRLTINRNLELIFKFSLVVLLSLNTAFAQFAYTKGNMTDFTIDSQVLKEKSKAFVYLPDDYDKNSEKYPVVYVLDGEYYFSLTTDAASLLAQSGIAPNCIIIGITTNNRGRDFSPKVDEDSGQAQDLKTAGGADNFLEYLEKELIPNVEKKYRTQPYRVIIGHSTGGLLAYYALYKKPNLFQAIISIDGSTWWNKGKIGKELIDFLNKNPDFKGKIFECRKDIKIPVRFPANVELLDYLDKKRPKSLEYSYLELPNETHGTIVFPGTYYGLKSILADYKNKKN</sequence>
<evidence type="ECO:0008006" key="4">
    <source>
        <dbReference type="Google" id="ProtNLM"/>
    </source>
</evidence>
<dbReference type="InterPro" id="IPR029058">
    <property type="entry name" value="AB_hydrolase_fold"/>
</dbReference>
<organism evidence="2 3">
    <name type="scientific">Emticicia aquatilis</name>
    <dbReference type="NCBI Taxonomy" id="1537369"/>
    <lineage>
        <taxon>Bacteria</taxon>
        <taxon>Pseudomonadati</taxon>
        <taxon>Bacteroidota</taxon>
        <taxon>Cytophagia</taxon>
        <taxon>Cytophagales</taxon>
        <taxon>Leadbetterellaceae</taxon>
        <taxon>Emticicia</taxon>
    </lineage>
</organism>
<dbReference type="InterPro" id="IPR000801">
    <property type="entry name" value="Esterase-like"/>
</dbReference>
<reference evidence="2" key="2">
    <citation type="submission" date="2020-09" db="EMBL/GenBank/DDBJ databases">
        <authorList>
            <person name="Sun Q."/>
            <person name="Zhou Y."/>
        </authorList>
    </citation>
    <scope>NUCLEOTIDE SEQUENCE</scope>
    <source>
        <strain evidence="2">CGMCC 1.15958</strain>
    </source>
</reference>
<dbReference type="PANTHER" id="PTHR48098">
    <property type="entry name" value="ENTEROCHELIN ESTERASE-RELATED"/>
    <property type="match status" value="1"/>
</dbReference>
<dbReference type="AlphaFoldDB" id="A0A916YTW6"/>
<dbReference type="Pfam" id="PF00756">
    <property type="entry name" value="Esterase"/>
    <property type="match status" value="1"/>
</dbReference>
<keyword evidence="1" id="KW-0732">Signal</keyword>
<proteinExistence type="predicted"/>
<protein>
    <recommendedName>
        <fullName evidence="4">Alpha/beta hydrolase</fullName>
    </recommendedName>
</protein>
<evidence type="ECO:0000313" key="3">
    <source>
        <dbReference type="Proteomes" id="UP000609064"/>
    </source>
</evidence>
<keyword evidence="3" id="KW-1185">Reference proteome</keyword>
<dbReference type="InterPro" id="IPR050583">
    <property type="entry name" value="Mycobacterial_A85_antigen"/>
</dbReference>
<dbReference type="EMBL" id="BMKK01000005">
    <property type="protein sequence ID" value="GGD61232.1"/>
    <property type="molecule type" value="Genomic_DNA"/>
</dbReference>
<evidence type="ECO:0000256" key="1">
    <source>
        <dbReference type="SAM" id="SignalP"/>
    </source>
</evidence>
<accession>A0A916YTW6</accession>
<dbReference type="RefSeq" id="WP_188766590.1">
    <property type="nucleotide sequence ID" value="NZ_BMKK01000005.1"/>
</dbReference>